<feature type="domain" description="Amidohydrolase-related" evidence="6">
    <location>
        <begin position="50"/>
        <end position="424"/>
    </location>
</feature>
<keyword evidence="5" id="KW-0378">Hydrolase</keyword>
<dbReference type="CDD" id="cd01318">
    <property type="entry name" value="DHOase_IIb"/>
    <property type="match status" value="1"/>
</dbReference>
<accession>A0ABP8B5K3</accession>
<keyword evidence="8" id="KW-1185">Reference proteome</keyword>
<dbReference type="InterPro" id="IPR011059">
    <property type="entry name" value="Metal-dep_hydrolase_composite"/>
</dbReference>
<comment type="cofactor">
    <cofactor evidence="1">
        <name>Zn(2+)</name>
        <dbReference type="ChEBI" id="CHEBI:29105"/>
    </cofactor>
</comment>
<dbReference type="Gene3D" id="3.20.20.140">
    <property type="entry name" value="Metal-dependent hydrolases"/>
    <property type="match status" value="1"/>
</dbReference>
<comment type="caution">
    <text evidence="7">The sequence shown here is derived from an EMBL/GenBank/DDBJ whole genome shotgun (WGS) entry which is preliminary data.</text>
</comment>
<evidence type="ECO:0000313" key="8">
    <source>
        <dbReference type="Proteomes" id="UP001501772"/>
    </source>
</evidence>
<dbReference type="PANTHER" id="PTHR43668">
    <property type="entry name" value="ALLANTOINASE"/>
    <property type="match status" value="1"/>
</dbReference>
<organism evidence="7 8">
    <name type="scientific">Pedobacter jeongneungensis</name>
    <dbReference type="NCBI Taxonomy" id="947309"/>
    <lineage>
        <taxon>Bacteria</taxon>
        <taxon>Pseudomonadati</taxon>
        <taxon>Bacteroidota</taxon>
        <taxon>Sphingobacteriia</taxon>
        <taxon>Sphingobacteriales</taxon>
        <taxon>Sphingobacteriaceae</taxon>
        <taxon>Pedobacter</taxon>
    </lineage>
</organism>
<comment type="similarity">
    <text evidence="3">Belongs to the metallo-dependent hydrolases superfamily. DHOase family. Class I DHOase subfamily.</text>
</comment>
<dbReference type="InterPro" id="IPR050138">
    <property type="entry name" value="DHOase/Allantoinase_Hydrolase"/>
</dbReference>
<evidence type="ECO:0000256" key="2">
    <source>
        <dbReference type="ARBA" id="ARBA00002368"/>
    </source>
</evidence>
<dbReference type="NCBIfam" id="NF006688">
    <property type="entry name" value="PRK09236.1"/>
    <property type="match status" value="1"/>
</dbReference>
<keyword evidence="4" id="KW-0479">Metal-binding</keyword>
<reference evidence="8" key="1">
    <citation type="journal article" date="2019" name="Int. J. Syst. Evol. Microbiol.">
        <title>The Global Catalogue of Microorganisms (GCM) 10K type strain sequencing project: providing services to taxonomists for standard genome sequencing and annotation.</title>
        <authorList>
            <consortium name="The Broad Institute Genomics Platform"/>
            <consortium name="The Broad Institute Genome Sequencing Center for Infectious Disease"/>
            <person name="Wu L."/>
            <person name="Ma J."/>
        </authorList>
    </citation>
    <scope>NUCLEOTIDE SEQUENCE [LARGE SCALE GENOMIC DNA]</scope>
    <source>
        <strain evidence="8">JCM 17626</strain>
    </source>
</reference>
<comment type="function">
    <text evidence="2">Catalyzes the reversible cyclization of carbamoyl aspartate to dihydroorotate.</text>
</comment>
<dbReference type="EMBL" id="BAABBY010000001">
    <property type="protein sequence ID" value="GAA4198310.1"/>
    <property type="molecule type" value="Genomic_DNA"/>
</dbReference>
<dbReference type="Gene3D" id="2.30.40.10">
    <property type="entry name" value="Urease, subunit C, domain 1"/>
    <property type="match status" value="1"/>
</dbReference>
<dbReference type="PROSITE" id="PS00483">
    <property type="entry name" value="DIHYDROOROTASE_2"/>
    <property type="match status" value="1"/>
</dbReference>
<dbReference type="SUPFAM" id="SSF51556">
    <property type="entry name" value="Metallo-dependent hydrolases"/>
    <property type="match status" value="1"/>
</dbReference>
<evidence type="ECO:0000256" key="3">
    <source>
        <dbReference type="ARBA" id="ARBA00010286"/>
    </source>
</evidence>
<dbReference type="RefSeq" id="WP_344849473.1">
    <property type="nucleotide sequence ID" value="NZ_BAABBY010000001.1"/>
</dbReference>
<sequence>MNTYLIKAATIVNEGQKIVADVLIKDGLIAKIGQNLSAPEAQEINAEGQYLLPGMIDDQVHFREPGLTHKADIFTESMAAVAGGITSFMEMPNTVPNTLTQDLLADKYEIAAQTSLANYSFYMGASNDNIEEVLKTDPKNVCGIKVFMGSSTGNMLVDNEKTLENIFSKAPILVATHCEDEATIRHNLAEFKAKYGEDLTIEMHPLIRSAEACYKSSSLAVELAKTYQTRLHILHISTAKEITLFDNITPLKDKKITAEACVHHLWFNDEDYASKGNFIKWNPAVKTEDDQNGVLKGVLENYIDVIATDHAPHTLAEKQQPYSQAPSGGPLVQHALPALLEMHLQGKISLERIVEKTAHNLAICFDIEKRGFIREGYWADLVLVNLNDPWKVTKLNNFYKCGWSPFDGDTFQASITHTFVSGNLAYQNGKFTTDQIGKRLTFAR</sequence>
<evidence type="ECO:0000313" key="7">
    <source>
        <dbReference type="EMBL" id="GAA4198310.1"/>
    </source>
</evidence>
<evidence type="ECO:0000256" key="1">
    <source>
        <dbReference type="ARBA" id="ARBA00001947"/>
    </source>
</evidence>
<dbReference type="Pfam" id="PF01979">
    <property type="entry name" value="Amidohydro_1"/>
    <property type="match status" value="1"/>
</dbReference>
<dbReference type="PANTHER" id="PTHR43668:SF4">
    <property type="entry name" value="ALLANTOINASE"/>
    <property type="match status" value="1"/>
</dbReference>
<dbReference type="InterPro" id="IPR006680">
    <property type="entry name" value="Amidohydro-rel"/>
</dbReference>
<proteinExistence type="inferred from homology"/>
<name>A0ABP8B5K3_9SPHI</name>
<dbReference type="Proteomes" id="UP001501772">
    <property type="component" value="Unassembled WGS sequence"/>
</dbReference>
<evidence type="ECO:0000256" key="5">
    <source>
        <dbReference type="ARBA" id="ARBA00022801"/>
    </source>
</evidence>
<dbReference type="SUPFAM" id="SSF51338">
    <property type="entry name" value="Composite domain of metallo-dependent hydrolases"/>
    <property type="match status" value="1"/>
</dbReference>
<evidence type="ECO:0000259" key="6">
    <source>
        <dbReference type="Pfam" id="PF01979"/>
    </source>
</evidence>
<gene>
    <name evidence="7" type="ORF">GCM10022289_06850</name>
</gene>
<evidence type="ECO:0000256" key="4">
    <source>
        <dbReference type="ARBA" id="ARBA00022723"/>
    </source>
</evidence>
<dbReference type="InterPro" id="IPR002195">
    <property type="entry name" value="Dihydroorotase_CS"/>
</dbReference>
<dbReference type="InterPro" id="IPR032466">
    <property type="entry name" value="Metal_Hydrolase"/>
</dbReference>
<protein>
    <submittedName>
        <fullName evidence="7">Dihydroorotase</fullName>
    </submittedName>
</protein>